<keyword evidence="9" id="KW-0413">Isomerase</keyword>
<dbReference type="RefSeq" id="YP_009029195.1">
    <property type="nucleotide sequence ID" value="NC_024083.1"/>
</dbReference>
<dbReference type="EMBL" id="KC509523">
    <property type="protein sequence ID" value="AGH28726.1"/>
    <property type="molecule type" value="Genomic_DNA"/>
</dbReference>
<dbReference type="AlphaFoldDB" id="A0A023HAN7"/>
<dbReference type="InterPro" id="IPR007694">
    <property type="entry name" value="DNA_helicase_DnaB-like_C"/>
</dbReference>
<dbReference type="SUPFAM" id="SSF48024">
    <property type="entry name" value="N-terminal domain of DnaB helicase"/>
    <property type="match status" value="1"/>
</dbReference>
<dbReference type="GO" id="GO:0043139">
    <property type="term" value="F:5'-3' DNA helicase activity"/>
    <property type="evidence" value="ECO:0007669"/>
    <property type="project" value="UniProtKB-EC"/>
</dbReference>
<dbReference type="GO" id="GO:0005829">
    <property type="term" value="C:cytosol"/>
    <property type="evidence" value="ECO:0007669"/>
    <property type="project" value="TreeGrafter"/>
</dbReference>
<evidence type="ECO:0000256" key="4">
    <source>
        <dbReference type="ARBA" id="ARBA00022741"/>
    </source>
</evidence>
<keyword evidence="4 11" id="KW-0547">Nucleotide-binding</keyword>
<organism evidence="13">
    <name type="scientific">Didymosphenia geminata</name>
    <name type="common">rock snot</name>
    <dbReference type="NCBI Taxonomy" id="1115533"/>
    <lineage>
        <taxon>Eukaryota</taxon>
        <taxon>Sar</taxon>
        <taxon>Stramenopiles</taxon>
        <taxon>Ochrophyta</taxon>
        <taxon>Bacillariophyta</taxon>
        <taxon>Bacillariophyceae</taxon>
        <taxon>Bacillariophycidae</taxon>
        <taxon>Cymbellales</taxon>
        <taxon>Gomphonemataceae</taxon>
        <taxon>Didymosphenia</taxon>
    </lineage>
</organism>
<evidence type="ECO:0000256" key="6">
    <source>
        <dbReference type="ARBA" id="ARBA00022806"/>
    </source>
</evidence>
<dbReference type="GO" id="GO:0005524">
    <property type="term" value="F:ATP binding"/>
    <property type="evidence" value="ECO:0007669"/>
    <property type="project" value="UniProtKB-UniRule"/>
</dbReference>
<dbReference type="InterPro" id="IPR007692">
    <property type="entry name" value="DNA_helicase_DnaB"/>
</dbReference>
<reference evidence="13" key="1">
    <citation type="journal article" date="2014" name="Genome Biol. Evol.">
        <title>Serial gene losses and foreign DNA underlie size and sequence variation in the plastid genomes of diatoms.</title>
        <authorList>
            <person name="Ruck E.C."/>
            <person name="Nakov T."/>
            <person name="Jansen R.K."/>
            <person name="Theriot E.C."/>
            <person name="Alverson A.J."/>
        </authorList>
    </citation>
    <scope>NUCLEOTIDE SEQUENCE</scope>
    <source>
        <strain evidence="13">BCC011</strain>
    </source>
</reference>
<keyword evidence="13" id="KW-0934">Plastid</keyword>
<keyword evidence="8 11" id="KW-0238">DNA-binding</keyword>
<keyword evidence="6 11" id="KW-0347">Helicase</keyword>
<keyword evidence="7 11" id="KW-0067">ATP-binding</keyword>
<dbReference type="EC" id="5.6.2.3" evidence="11"/>
<accession>A0A023HAN7</accession>
<comment type="catalytic activity">
    <reaction evidence="10 11">
        <text>ATP + H2O = ADP + phosphate + H(+)</text>
        <dbReference type="Rhea" id="RHEA:13065"/>
        <dbReference type="ChEBI" id="CHEBI:15377"/>
        <dbReference type="ChEBI" id="CHEBI:15378"/>
        <dbReference type="ChEBI" id="CHEBI:30616"/>
        <dbReference type="ChEBI" id="CHEBI:43474"/>
        <dbReference type="ChEBI" id="CHEBI:456216"/>
        <dbReference type="EC" id="5.6.2.3"/>
    </reaction>
</comment>
<evidence type="ECO:0000256" key="5">
    <source>
        <dbReference type="ARBA" id="ARBA00022801"/>
    </source>
</evidence>
<dbReference type="Pfam" id="PF03796">
    <property type="entry name" value="DnaB_C"/>
    <property type="match status" value="1"/>
</dbReference>
<evidence type="ECO:0000256" key="11">
    <source>
        <dbReference type="RuleBase" id="RU362085"/>
    </source>
</evidence>
<evidence type="ECO:0000256" key="9">
    <source>
        <dbReference type="ARBA" id="ARBA00023235"/>
    </source>
</evidence>
<comment type="function">
    <text evidence="11">The main replicative DNA helicase, it participates in initiation and elongation during chromosome replication. Travels ahead of the DNA replisome, separating dsDNA into templates for DNA synthesis. A processive ATP-dependent 5'-3' DNA helicase it has DNA-dependent ATPase activity.</text>
</comment>
<dbReference type="SUPFAM" id="SSF52540">
    <property type="entry name" value="P-loop containing nucleoside triphosphate hydrolases"/>
    <property type="match status" value="1"/>
</dbReference>
<name>A0A023HAN7_9STRA</name>
<geneLocation type="chloroplast" evidence="13"/>
<dbReference type="Gene3D" id="3.40.50.300">
    <property type="entry name" value="P-loop containing nucleotide triphosphate hydrolases"/>
    <property type="match status" value="1"/>
</dbReference>
<dbReference type="SMART" id="SM00382">
    <property type="entry name" value="AAA"/>
    <property type="match status" value="1"/>
</dbReference>
<dbReference type="NCBIfam" id="TIGR00665">
    <property type="entry name" value="DnaB"/>
    <property type="match status" value="1"/>
</dbReference>
<sequence length="459" mass="52792">MEQPNTNTKPITIDQSLPHHFLAEKMILSCLLINPEAIEITLRTISIEVFYFKNHQEIYRAIIFMYKNNLPIDILTLITFLQDNGLLQKVGGLKVLIELLSQIPSFVKLEEYLRLVKDKFIRRSLIKLGYETMNSGYITNIPLENILTDLENKLFNITSEIKPQKLFSSAELLNDIFFELKTKSLDSKLPGITSGFYDLDSLTQGFQKSDLIILAGRPSMGKTALSLNIAANIIKSSKLPVLFFSLEMSKEQIMYRLLAMETNINHMRLKSGKLGQNDWLKLNKIIKLLAKFPLFIDDTFDLSIQDIRSKIKTIVFEQNQIGIVIIDYIQLMQNSKLKIDNRVQELSQITRSLKTLAREFNIPIIGLSQLSRNVENRLDKKPILSDLRESGSIEQDADLVLMLHQNQSTNAQQRNVPENKKPNQIIELIIAKHRNGPTGTIQLKFDEQQTKFYNLEIRK</sequence>
<keyword evidence="5 11" id="KW-0378">Hydrolase</keyword>
<evidence type="ECO:0000313" key="13">
    <source>
        <dbReference type="EMBL" id="AGH28726.1"/>
    </source>
</evidence>
<dbReference type="PANTHER" id="PTHR30153:SF2">
    <property type="entry name" value="REPLICATIVE DNA HELICASE"/>
    <property type="match status" value="1"/>
</dbReference>
<protein>
    <recommendedName>
        <fullName evidence="11">Replicative DNA helicase</fullName>
        <ecNumber evidence="11">5.6.2.3</ecNumber>
    </recommendedName>
</protein>
<gene>
    <name evidence="13" type="primary">dnaB</name>
</gene>
<keyword evidence="13" id="KW-0150">Chloroplast</keyword>
<comment type="similarity">
    <text evidence="1 11">Belongs to the helicase family. DnaB subfamily.</text>
</comment>
<dbReference type="GO" id="GO:0016887">
    <property type="term" value="F:ATP hydrolysis activity"/>
    <property type="evidence" value="ECO:0007669"/>
    <property type="project" value="RHEA"/>
</dbReference>
<keyword evidence="3 11" id="KW-0235">DNA replication</keyword>
<dbReference type="Gene3D" id="1.10.860.10">
    <property type="entry name" value="DNAb Helicase, Chain A"/>
    <property type="match status" value="1"/>
</dbReference>
<evidence type="ECO:0000256" key="10">
    <source>
        <dbReference type="ARBA" id="ARBA00048954"/>
    </source>
</evidence>
<dbReference type="GO" id="GO:0003677">
    <property type="term" value="F:DNA binding"/>
    <property type="evidence" value="ECO:0007669"/>
    <property type="project" value="UniProtKB-UniRule"/>
</dbReference>
<feature type="domain" description="SF4 helicase" evidence="12">
    <location>
        <begin position="185"/>
        <end position="459"/>
    </location>
</feature>
<dbReference type="CDD" id="cd00984">
    <property type="entry name" value="DnaB_C"/>
    <property type="match status" value="1"/>
</dbReference>
<dbReference type="InterPro" id="IPR036185">
    <property type="entry name" value="DNA_heli_DnaB-like_N_sf"/>
</dbReference>
<dbReference type="InterPro" id="IPR003593">
    <property type="entry name" value="AAA+_ATPase"/>
</dbReference>
<proteinExistence type="inferred from homology"/>
<evidence type="ECO:0000256" key="3">
    <source>
        <dbReference type="ARBA" id="ARBA00022705"/>
    </source>
</evidence>
<evidence type="ECO:0000256" key="1">
    <source>
        <dbReference type="ARBA" id="ARBA00008428"/>
    </source>
</evidence>
<dbReference type="InterPro" id="IPR027417">
    <property type="entry name" value="P-loop_NTPase"/>
</dbReference>
<dbReference type="GeneID" id="19740208"/>
<evidence type="ECO:0000256" key="7">
    <source>
        <dbReference type="ARBA" id="ARBA00022840"/>
    </source>
</evidence>
<evidence type="ECO:0000259" key="12">
    <source>
        <dbReference type="PROSITE" id="PS51199"/>
    </source>
</evidence>
<evidence type="ECO:0000256" key="2">
    <source>
        <dbReference type="ARBA" id="ARBA00022515"/>
    </source>
</evidence>
<keyword evidence="2 11" id="KW-0639">Primosome</keyword>
<dbReference type="PANTHER" id="PTHR30153">
    <property type="entry name" value="REPLICATIVE DNA HELICASE DNAB"/>
    <property type="match status" value="1"/>
</dbReference>
<evidence type="ECO:0000256" key="8">
    <source>
        <dbReference type="ARBA" id="ARBA00023125"/>
    </source>
</evidence>
<dbReference type="Pfam" id="PF00772">
    <property type="entry name" value="DnaB"/>
    <property type="match status" value="1"/>
</dbReference>
<dbReference type="GO" id="GO:0006269">
    <property type="term" value="P:DNA replication, synthesis of primer"/>
    <property type="evidence" value="ECO:0007669"/>
    <property type="project" value="UniProtKB-UniRule"/>
</dbReference>
<dbReference type="PROSITE" id="PS51199">
    <property type="entry name" value="SF4_HELICASE"/>
    <property type="match status" value="1"/>
</dbReference>
<dbReference type="InterPro" id="IPR016136">
    <property type="entry name" value="DNA_helicase_N/primase_C"/>
</dbReference>
<dbReference type="InterPro" id="IPR007693">
    <property type="entry name" value="DNA_helicase_DnaB-like_N"/>
</dbReference>